<dbReference type="EMBL" id="KB030660">
    <property type="protein sequence ID" value="ELK12695.1"/>
    <property type="molecule type" value="Genomic_DNA"/>
</dbReference>
<dbReference type="AlphaFoldDB" id="L5KMB8"/>
<dbReference type="PANTHER" id="PTHR34759:SF1">
    <property type="entry name" value="SPERMATOGENESIS-ASSOCIATED PROTEIN 48"/>
    <property type="match status" value="1"/>
</dbReference>
<accession>L5KMB8</accession>
<evidence type="ECO:0000313" key="2">
    <source>
        <dbReference type="Proteomes" id="UP000010552"/>
    </source>
</evidence>
<name>L5KMB8_PTEAL</name>
<gene>
    <name evidence="1" type="ORF">PAL_GLEAN10022049</name>
</gene>
<dbReference type="Proteomes" id="UP000010552">
    <property type="component" value="Unassembled WGS sequence"/>
</dbReference>
<dbReference type="PANTHER" id="PTHR34759">
    <property type="entry name" value="SPERMATOGENESIS-ASSOCIATED PROTEIN 48"/>
    <property type="match status" value="1"/>
</dbReference>
<sequence>MAGRRGPHLQGAPGTLARASLRLGPDCLPVRKAEGGYVQSTNADDIDNPFGDITSLAKPRSSKILYTNTSRSANIPGYAAKVHFTATHPANSDIPATTPAPDSAVHRVLREEMAVDVFRHQAPLSHMVTTVKPYNPFNKKEKETVGY</sequence>
<proteinExistence type="predicted"/>
<evidence type="ECO:0000313" key="1">
    <source>
        <dbReference type="EMBL" id="ELK12695.1"/>
    </source>
</evidence>
<dbReference type="eggNOG" id="ENOG502RYZE">
    <property type="taxonomic scope" value="Eukaryota"/>
</dbReference>
<dbReference type="InterPro" id="IPR027867">
    <property type="entry name" value="SPATA48"/>
</dbReference>
<dbReference type="Pfam" id="PF15073">
    <property type="entry name" value="SPATA48"/>
    <property type="match status" value="1"/>
</dbReference>
<organism evidence="1 2">
    <name type="scientific">Pteropus alecto</name>
    <name type="common">Black flying fox</name>
    <dbReference type="NCBI Taxonomy" id="9402"/>
    <lineage>
        <taxon>Eukaryota</taxon>
        <taxon>Metazoa</taxon>
        <taxon>Chordata</taxon>
        <taxon>Craniata</taxon>
        <taxon>Vertebrata</taxon>
        <taxon>Euteleostomi</taxon>
        <taxon>Mammalia</taxon>
        <taxon>Eutheria</taxon>
        <taxon>Laurasiatheria</taxon>
        <taxon>Chiroptera</taxon>
        <taxon>Yinpterochiroptera</taxon>
        <taxon>Pteropodoidea</taxon>
        <taxon>Pteropodidae</taxon>
        <taxon>Pteropodinae</taxon>
        <taxon>Pteropus</taxon>
    </lineage>
</organism>
<keyword evidence="2" id="KW-1185">Reference proteome</keyword>
<reference evidence="2" key="1">
    <citation type="journal article" date="2013" name="Science">
        <title>Comparative analysis of bat genomes provides insight into the evolution of flight and immunity.</title>
        <authorList>
            <person name="Zhang G."/>
            <person name="Cowled C."/>
            <person name="Shi Z."/>
            <person name="Huang Z."/>
            <person name="Bishop-Lilly K.A."/>
            <person name="Fang X."/>
            <person name="Wynne J.W."/>
            <person name="Xiong Z."/>
            <person name="Baker M.L."/>
            <person name="Zhao W."/>
            <person name="Tachedjian M."/>
            <person name="Zhu Y."/>
            <person name="Zhou P."/>
            <person name="Jiang X."/>
            <person name="Ng J."/>
            <person name="Yang L."/>
            <person name="Wu L."/>
            <person name="Xiao J."/>
            <person name="Feng Y."/>
            <person name="Chen Y."/>
            <person name="Sun X."/>
            <person name="Zhang Y."/>
            <person name="Marsh G.A."/>
            <person name="Crameri G."/>
            <person name="Broder C.C."/>
            <person name="Frey K.G."/>
            <person name="Wang L.F."/>
            <person name="Wang J."/>
        </authorList>
    </citation>
    <scope>NUCLEOTIDE SEQUENCE [LARGE SCALE GENOMIC DNA]</scope>
</reference>
<dbReference type="InParanoid" id="L5KMB8"/>
<protein>
    <submittedName>
        <fullName evidence="1">Uncharacterized protein</fullName>
    </submittedName>
</protein>
<dbReference type="GO" id="GO:0007283">
    <property type="term" value="P:spermatogenesis"/>
    <property type="evidence" value="ECO:0007669"/>
    <property type="project" value="TreeGrafter"/>
</dbReference>
<dbReference type="STRING" id="9402.L5KMB8"/>